<organism evidence="1 2">
    <name type="scientific">Leadbettera azotonutricia (strain ATCC BAA-888 / DSM 13862 / ZAS-9)</name>
    <name type="common">Treponema azotonutricium</name>
    <dbReference type="NCBI Taxonomy" id="545695"/>
    <lineage>
        <taxon>Bacteria</taxon>
        <taxon>Pseudomonadati</taxon>
        <taxon>Spirochaetota</taxon>
        <taxon>Spirochaetia</taxon>
        <taxon>Spirochaetales</taxon>
        <taxon>Breznakiellaceae</taxon>
        <taxon>Leadbettera</taxon>
    </lineage>
</organism>
<dbReference type="OrthoDB" id="5240402at2"/>
<evidence type="ECO:0008006" key="3">
    <source>
        <dbReference type="Google" id="ProtNLM"/>
    </source>
</evidence>
<dbReference type="PANTHER" id="PTHR30121:SF6">
    <property type="entry name" value="SLR6007 PROTEIN"/>
    <property type="match status" value="1"/>
</dbReference>
<dbReference type="AlphaFoldDB" id="F5YBT1"/>
<dbReference type="KEGG" id="taz:TREAZ_2937"/>
<name>F5YBT1_LEAAZ</name>
<dbReference type="RefSeq" id="WP_015712609.1">
    <property type="nucleotide sequence ID" value="NC_015577.1"/>
</dbReference>
<protein>
    <recommendedName>
        <fullName evidence="3">ATP-binding protein</fullName>
    </recommendedName>
</protein>
<reference evidence="2" key="1">
    <citation type="submission" date="2009-12" db="EMBL/GenBank/DDBJ databases">
        <title>Complete sequence of Treponema azotonutricium strain ZAS-9.</title>
        <authorList>
            <person name="Tetu S.G."/>
            <person name="Matson E."/>
            <person name="Ren Q."/>
            <person name="Seshadri R."/>
            <person name="Elbourne L."/>
            <person name="Hassan K.A."/>
            <person name="Durkin A."/>
            <person name="Radune D."/>
            <person name="Mohamoud Y."/>
            <person name="Shay R."/>
            <person name="Jin S."/>
            <person name="Zhang X."/>
            <person name="Lucey K."/>
            <person name="Ballor N.R."/>
            <person name="Ottesen E."/>
            <person name="Rosenthal R."/>
            <person name="Allen A."/>
            <person name="Leadbetter J.R."/>
            <person name="Paulsen I.T."/>
        </authorList>
    </citation>
    <scope>NUCLEOTIDE SEQUENCE [LARGE SCALE GENOMIC DNA]</scope>
    <source>
        <strain evidence="2">ATCC BAA-888 / DSM 13862 / ZAS-9</strain>
    </source>
</reference>
<dbReference type="Proteomes" id="UP000009222">
    <property type="component" value="Chromosome"/>
</dbReference>
<dbReference type="SUPFAM" id="SSF52540">
    <property type="entry name" value="P-loop containing nucleoside triphosphate hydrolases"/>
    <property type="match status" value="1"/>
</dbReference>
<keyword evidence="2" id="KW-1185">Reference proteome</keyword>
<dbReference type="HOGENOM" id="CLU_031028_0_0_12"/>
<evidence type="ECO:0000313" key="2">
    <source>
        <dbReference type="Proteomes" id="UP000009222"/>
    </source>
</evidence>
<dbReference type="InterPro" id="IPR027417">
    <property type="entry name" value="P-loop_NTPase"/>
</dbReference>
<dbReference type="EMBL" id="CP001841">
    <property type="protein sequence ID" value="AEF80558.1"/>
    <property type="molecule type" value="Genomic_DNA"/>
</dbReference>
<dbReference type="PANTHER" id="PTHR30121">
    <property type="entry name" value="UNCHARACTERIZED PROTEIN YJGR-RELATED"/>
    <property type="match status" value="1"/>
</dbReference>
<gene>
    <name evidence="1" type="ordered locus">TREAZ_2937</name>
</gene>
<dbReference type="InParanoid" id="F5YBT1"/>
<dbReference type="eggNOG" id="COG0433">
    <property type="taxonomic scope" value="Bacteria"/>
</dbReference>
<reference evidence="1 2" key="2">
    <citation type="journal article" date="2011" name="ISME J.">
        <title>RNA-seq reveals cooperative metabolic interactions between two termite-gut spirochete species in co-culture.</title>
        <authorList>
            <person name="Rosenthal A.Z."/>
            <person name="Matson E.G."/>
            <person name="Eldar A."/>
            <person name="Leadbetter J.R."/>
        </authorList>
    </citation>
    <scope>NUCLEOTIDE SEQUENCE [LARGE SCALE GENOMIC DNA]</scope>
    <source>
        <strain evidence="2">ATCC BAA-888 / DSM 13862 / ZAS-9</strain>
    </source>
</reference>
<dbReference type="STRING" id="545695.TREAZ_2937"/>
<dbReference type="InterPro" id="IPR051162">
    <property type="entry name" value="T4SS_component"/>
</dbReference>
<evidence type="ECO:0000313" key="1">
    <source>
        <dbReference type="EMBL" id="AEF80558.1"/>
    </source>
</evidence>
<sequence>MSGKVIGRIAALEKCPTTIDNFCFWTDKDTLLNPFDVVVVDHLNDSKTYGVVEEISHITDSDSFLANFISNDFGQLDAVMNTDRIGMNYVAAKVVGNTKNIYIPVQNGAKVSLGLKDDIQTALGLDEIKNPVVCGYLEMYSGLDEDKVDLPVYVNSDFLIGPEGAHLNISGISGLATKTSYAMFLLNALQQQTLQQQAVSEDEKKKKKSVAYIFMNVKGRDLLSIDEPSENLTENDRVMYKSMGLSEAPFCNVKYFYPYGERGTVKSYVRSEILDHQIKSNQAKKFKFTFNEDNESLDLLFSNIEDPNQTIESIINYIISKQQPFDRVDSWESMLKEVQEMGSRGSDKGNKEISVMSWRKFRRIVRKSVETEKMFNDSVEESKGEVRLEEEIKKLKANDVFVVDIAKQDENMQAFVFGSVMQAVTKLKLGEFDEDMDEKQRRQIPDRIVIFVDELNKYASGDTPKSSPILRLLLDIAERGRSLGIILFSAEQFKSAIHKRITGNCSTHAYGRTNSIEVSDKTYSFVPATYKNMMTRLKQGHYIIQNPVFHSLLKIRFPMPLYKQDKGDN</sequence>
<dbReference type="Gene3D" id="3.40.50.300">
    <property type="entry name" value="P-loop containing nucleotide triphosphate hydrolases"/>
    <property type="match status" value="1"/>
</dbReference>
<proteinExistence type="predicted"/>
<accession>F5YBT1</accession>